<dbReference type="GO" id="GO:0005516">
    <property type="term" value="F:calmodulin binding"/>
    <property type="evidence" value="ECO:0007669"/>
    <property type="project" value="UniProtKB-KW"/>
</dbReference>
<evidence type="ECO:0000256" key="1">
    <source>
        <dbReference type="ARBA" id="ARBA00022860"/>
    </source>
</evidence>
<dbReference type="PANTHER" id="PTHR32295">
    <property type="entry name" value="IQ-DOMAIN 5-RELATED"/>
    <property type="match status" value="1"/>
</dbReference>
<evidence type="ECO:0000313" key="6">
    <source>
        <dbReference type="Proteomes" id="UP001604336"/>
    </source>
</evidence>
<comment type="similarity">
    <text evidence="2">Belongs to the IQD family.</text>
</comment>
<dbReference type="Gene3D" id="1.20.5.190">
    <property type="match status" value="1"/>
</dbReference>
<comment type="caution">
    <text evidence="5">The sequence shown here is derived from an EMBL/GenBank/DDBJ whole genome shotgun (WGS) entry which is preliminary data.</text>
</comment>
<evidence type="ECO:0000259" key="4">
    <source>
        <dbReference type="Pfam" id="PF13178"/>
    </source>
</evidence>
<dbReference type="SMART" id="SM00015">
    <property type="entry name" value="IQ"/>
    <property type="match status" value="2"/>
</dbReference>
<dbReference type="PANTHER" id="PTHR32295:SF287">
    <property type="entry name" value="PROTEIN IQ-DOMAIN 26"/>
    <property type="match status" value="1"/>
</dbReference>
<keyword evidence="1" id="KW-0112">Calmodulin-binding</keyword>
<comment type="subunit">
    <text evidence="3">Binds to multiple calmodulin (CaM) in the presence of Ca(2+) and CaM-like proteins.</text>
</comment>
<evidence type="ECO:0000256" key="3">
    <source>
        <dbReference type="ARBA" id="ARBA00024378"/>
    </source>
</evidence>
<organism evidence="5 6">
    <name type="scientific">Abeliophyllum distichum</name>
    <dbReference type="NCBI Taxonomy" id="126358"/>
    <lineage>
        <taxon>Eukaryota</taxon>
        <taxon>Viridiplantae</taxon>
        <taxon>Streptophyta</taxon>
        <taxon>Embryophyta</taxon>
        <taxon>Tracheophyta</taxon>
        <taxon>Spermatophyta</taxon>
        <taxon>Magnoliopsida</taxon>
        <taxon>eudicotyledons</taxon>
        <taxon>Gunneridae</taxon>
        <taxon>Pentapetalae</taxon>
        <taxon>asterids</taxon>
        <taxon>lamiids</taxon>
        <taxon>Lamiales</taxon>
        <taxon>Oleaceae</taxon>
        <taxon>Forsythieae</taxon>
        <taxon>Abeliophyllum</taxon>
    </lineage>
</organism>
<dbReference type="Pfam" id="PF13178">
    <property type="entry name" value="DUF4005"/>
    <property type="match status" value="1"/>
</dbReference>
<dbReference type="PROSITE" id="PS50096">
    <property type="entry name" value="IQ"/>
    <property type="match status" value="2"/>
</dbReference>
<dbReference type="Pfam" id="PF00612">
    <property type="entry name" value="IQ"/>
    <property type="match status" value="2"/>
</dbReference>
<evidence type="ECO:0000313" key="5">
    <source>
        <dbReference type="EMBL" id="KAL2539171.1"/>
    </source>
</evidence>
<keyword evidence="6" id="KW-1185">Reference proteome</keyword>
<accession>A0ABD1VP86</accession>
<gene>
    <name evidence="5" type="ORF">Adt_00149</name>
</gene>
<dbReference type="Proteomes" id="UP001604336">
    <property type="component" value="Unassembled WGS sequence"/>
</dbReference>
<reference evidence="6" key="1">
    <citation type="submission" date="2024-07" db="EMBL/GenBank/DDBJ databases">
        <title>Two chromosome-level genome assemblies of Korean endemic species Abeliophyllum distichum and Forsythia ovata (Oleaceae).</title>
        <authorList>
            <person name="Jang H."/>
        </authorList>
    </citation>
    <scope>NUCLEOTIDE SEQUENCE [LARGE SCALE GENOMIC DNA]</scope>
</reference>
<evidence type="ECO:0000256" key="2">
    <source>
        <dbReference type="ARBA" id="ARBA00024341"/>
    </source>
</evidence>
<name>A0ABD1VP86_9LAMI</name>
<dbReference type="InterPro" id="IPR025064">
    <property type="entry name" value="DUF4005"/>
</dbReference>
<dbReference type="CDD" id="cd23767">
    <property type="entry name" value="IQCD"/>
    <property type="match status" value="1"/>
</dbReference>
<dbReference type="AlphaFoldDB" id="A0ABD1VP86"/>
<feature type="domain" description="DUF4005" evidence="4">
    <location>
        <begin position="300"/>
        <end position="378"/>
    </location>
</feature>
<dbReference type="InterPro" id="IPR000048">
    <property type="entry name" value="IQ_motif_EF-hand-BS"/>
</dbReference>
<protein>
    <submittedName>
        <fullName evidence="5">IQ-domain 26</fullName>
    </submittedName>
</protein>
<sequence length="405" mass="45119">MGKATRWLRGLLGMKKDKENVENNSNYVEKKEKKRWSFGKSGGLSQIPVNIPVTDSGWMRSYIAETGKEQNEHAIAVAAATAAAADAAVAAAQAAVAVVRLTSQGRGGLFNGGRERWAAIKIQSIFRGYLSRKALKALKGLVKLQALVRGYLVRKRAAATLHSMQALVRAQAAVRSQRARHSTNTNYRFHPANRARNSTERFDETGSEFHSKRYSASYDPSLNAYDENPKIVEIDTCKPKSRSRRINTCTSEYGDDQYYQEISSPLPCPMPARLSIPNCRHLQEFDYFFIGEDCKLATAQSTPRFASSRPSNAPVTPAKSVCGDSFFRPYSNCPNFLANTQSFKAKLRSLSAPKQRPETGLKRRLSLNEIMASRTSFSGVRMQQPCTQVQESLTDREPGLELLHR</sequence>
<proteinExistence type="inferred from homology"/>
<dbReference type="EMBL" id="JBFOLK010000001">
    <property type="protein sequence ID" value="KAL2539171.1"/>
    <property type="molecule type" value="Genomic_DNA"/>
</dbReference>